<comment type="caution">
    <text evidence="1">The sequence shown here is derived from an EMBL/GenBank/DDBJ whole genome shotgun (WGS) entry which is preliminary data.</text>
</comment>
<protein>
    <submittedName>
        <fullName evidence="1">Uncharacterized protein</fullName>
    </submittedName>
</protein>
<reference evidence="2" key="1">
    <citation type="submission" date="2016-06" db="EMBL/GenBank/DDBJ databases">
        <title>Parallel loss of symbiosis genes in relatives of nitrogen-fixing non-legume Parasponia.</title>
        <authorList>
            <person name="Van Velzen R."/>
            <person name="Holmer R."/>
            <person name="Bu F."/>
            <person name="Rutten L."/>
            <person name="Van Zeijl A."/>
            <person name="Liu W."/>
            <person name="Santuari L."/>
            <person name="Cao Q."/>
            <person name="Sharma T."/>
            <person name="Shen D."/>
            <person name="Roswanjaya Y."/>
            <person name="Wardhani T."/>
            <person name="Kalhor M.S."/>
            <person name="Jansen J."/>
            <person name="Van den Hoogen J."/>
            <person name="Gungor B."/>
            <person name="Hartog M."/>
            <person name="Hontelez J."/>
            <person name="Verver J."/>
            <person name="Yang W.-C."/>
            <person name="Schijlen E."/>
            <person name="Repin R."/>
            <person name="Schilthuizen M."/>
            <person name="Schranz E."/>
            <person name="Heidstra R."/>
            <person name="Miyata K."/>
            <person name="Fedorova E."/>
            <person name="Kohlen W."/>
            <person name="Bisseling T."/>
            <person name="Smit S."/>
            <person name="Geurts R."/>
        </authorList>
    </citation>
    <scope>NUCLEOTIDE SEQUENCE [LARGE SCALE GENOMIC DNA]</scope>
    <source>
        <strain evidence="2">cv. RG33-2</strain>
    </source>
</reference>
<proteinExistence type="predicted"/>
<sequence>MVIPKLILPTQAAINTHSVISNITYDISNSGFGGSSYIFIDIEEVEEVEADKICAINLTTWNYQSSVQRNPFYPVSSNRKFKPCSFPVSLYTLPAFFS</sequence>
<name>A0A2P5A3P0_TREOI</name>
<dbReference type="Proteomes" id="UP000237000">
    <property type="component" value="Unassembled WGS sequence"/>
</dbReference>
<dbReference type="InParanoid" id="A0A2P5A3P0"/>
<keyword evidence="2" id="KW-1185">Reference proteome</keyword>
<dbReference type="OrthoDB" id="10293571at2759"/>
<dbReference type="AlphaFoldDB" id="A0A2P5A3P0"/>
<gene>
    <name evidence="1" type="ORF">TorRG33x02_358420</name>
</gene>
<dbReference type="EMBL" id="JXTC01001793">
    <property type="protein sequence ID" value="PON31155.1"/>
    <property type="molecule type" value="Genomic_DNA"/>
</dbReference>
<evidence type="ECO:0000313" key="1">
    <source>
        <dbReference type="EMBL" id="PON31155.1"/>
    </source>
</evidence>
<evidence type="ECO:0000313" key="2">
    <source>
        <dbReference type="Proteomes" id="UP000237000"/>
    </source>
</evidence>
<accession>A0A2P5A3P0</accession>
<organism evidence="1 2">
    <name type="scientific">Trema orientale</name>
    <name type="common">Charcoal tree</name>
    <name type="synonym">Celtis orientalis</name>
    <dbReference type="NCBI Taxonomy" id="63057"/>
    <lineage>
        <taxon>Eukaryota</taxon>
        <taxon>Viridiplantae</taxon>
        <taxon>Streptophyta</taxon>
        <taxon>Embryophyta</taxon>
        <taxon>Tracheophyta</taxon>
        <taxon>Spermatophyta</taxon>
        <taxon>Magnoliopsida</taxon>
        <taxon>eudicotyledons</taxon>
        <taxon>Gunneridae</taxon>
        <taxon>Pentapetalae</taxon>
        <taxon>rosids</taxon>
        <taxon>fabids</taxon>
        <taxon>Rosales</taxon>
        <taxon>Cannabaceae</taxon>
        <taxon>Trema</taxon>
    </lineage>
</organism>